<evidence type="ECO:0000256" key="5">
    <source>
        <dbReference type="ARBA" id="ARBA00022857"/>
    </source>
</evidence>
<dbReference type="GO" id="GO:0005829">
    <property type="term" value="C:cytosol"/>
    <property type="evidence" value="ECO:0007669"/>
    <property type="project" value="TreeGrafter"/>
</dbReference>
<comment type="similarity">
    <text evidence="1 12">Belongs to the class-I pyridine nucleotide-disulfide oxidoreductase family.</text>
</comment>
<dbReference type="PIRSF" id="PIRSF000350">
    <property type="entry name" value="Mercury_reductase_MerA"/>
    <property type="match status" value="1"/>
</dbReference>
<dbReference type="InterPro" id="IPR023753">
    <property type="entry name" value="FAD/NAD-binding_dom"/>
</dbReference>
<dbReference type="SUPFAM" id="SSF51905">
    <property type="entry name" value="FAD/NAD(P)-binding domain"/>
    <property type="match status" value="1"/>
</dbReference>
<evidence type="ECO:0000259" key="13">
    <source>
        <dbReference type="Pfam" id="PF02852"/>
    </source>
</evidence>
<dbReference type="InterPro" id="IPR036188">
    <property type="entry name" value="FAD/NAD-bd_sf"/>
</dbReference>
<feature type="binding site" evidence="10">
    <location>
        <position position="359"/>
    </location>
    <ligand>
        <name>FAD</name>
        <dbReference type="ChEBI" id="CHEBI:57692"/>
    </ligand>
</feature>
<dbReference type="InterPro" id="IPR012999">
    <property type="entry name" value="Pyr_OxRdtase_I_AS"/>
</dbReference>
<dbReference type="InterPro" id="IPR046952">
    <property type="entry name" value="GSHR/TRXR-like"/>
</dbReference>
<dbReference type="PRINTS" id="PR00368">
    <property type="entry name" value="FADPNR"/>
</dbReference>
<dbReference type="InterPro" id="IPR004099">
    <property type="entry name" value="Pyr_nucl-diS_OxRdtase_dimer"/>
</dbReference>
<protein>
    <recommendedName>
        <fullName evidence="2">thioredoxin-disulfide reductase (NADPH)</fullName>
        <ecNumber evidence="2">1.8.1.9</ecNumber>
    </recommendedName>
</protein>
<keyword evidence="8 12" id="KW-0676">Redox-active center</keyword>
<dbReference type="Gene3D" id="3.50.50.60">
    <property type="entry name" value="FAD/NAD(P)-binding domain"/>
    <property type="match status" value="2"/>
</dbReference>
<evidence type="ECO:0000256" key="12">
    <source>
        <dbReference type="RuleBase" id="RU003691"/>
    </source>
</evidence>
<dbReference type="PROSITE" id="PS00076">
    <property type="entry name" value="PYRIDINE_REDOX_1"/>
    <property type="match status" value="1"/>
</dbReference>
<evidence type="ECO:0000256" key="3">
    <source>
        <dbReference type="ARBA" id="ARBA00022630"/>
    </source>
</evidence>
<dbReference type="NCBIfam" id="TIGR01438">
    <property type="entry name" value="TGR"/>
    <property type="match status" value="1"/>
</dbReference>
<evidence type="ECO:0000256" key="4">
    <source>
        <dbReference type="ARBA" id="ARBA00022827"/>
    </source>
</evidence>
<dbReference type="EC" id="1.8.1.9" evidence="2"/>
<dbReference type="RefSeq" id="XP_029642670.1">
    <property type="nucleotide sequence ID" value="XM_029786810.2"/>
</dbReference>
<dbReference type="GO" id="GO:0005739">
    <property type="term" value="C:mitochondrion"/>
    <property type="evidence" value="ECO:0007669"/>
    <property type="project" value="TreeGrafter"/>
</dbReference>
<dbReference type="Pfam" id="PF07992">
    <property type="entry name" value="Pyr_redox_2"/>
    <property type="match status" value="1"/>
</dbReference>
<evidence type="ECO:0000256" key="2">
    <source>
        <dbReference type="ARBA" id="ARBA00012610"/>
    </source>
</evidence>
<keyword evidence="10" id="KW-0547">Nucleotide-binding</keyword>
<evidence type="ECO:0000256" key="1">
    <source>
        <dbReference type="ARBA" id="ARBA00007532"/>
    </source>
</evidence>
<dbReference type="GO" id="GO:0004362">
    <property type="term" value="F:glutathione-disulfide reductase (NADPH) activity"/>
    <property type="evidence" value="ECO:0007669"/>
    <property type="project" value="TreeGrafter"/>
</dbReference>
<name>A0A6P7SWM8_9MOLL</name>
<evidence type="ECO:0000256" key="7">
    <source>
        <dbReference type="ARBA" id="ARBA00023157"/>
    </source>
</evidence>
<dbReference type="InterPro" id="IPR001100">
    <property type="entry name" value="Pyr_nuc-diS_OxRdtase"/>
</dbReference>
<evidence type="ECO:0000256" key="9">
    <source>
        <dbReference type="PIRSR" id="PIRSR000350-2"/>
    </source>
</evidence>
<dbReference type="Pfam" id="PF02852">
    <property type="entry name" value="Pyr_redox_dim"/>
    <property type="match status" value="1"/>
</dbReference>
<comment type="cofactor">
    <cofactor evidence="10">
        <name>FAD</name>
        <dbReference type="ChEBI" id="CHEBI:57692"/>
    </cofactor>
    <text evidence="10">Binds 1 FAD per subunit.</text>
</comment>
<feature type="binding site" evidence="10">
    <location>
        <position position="93"/>
    </location>
    <ligand>
        <name>FAD</name>
        <dbReference type="ChEBI" id="CHEBI:57692"/>
    </ligand>
</feature>
<proteinExistence type="inferred from homology"/>
<dbReference type="PANTHER" id="PTHR42737">
    <property type="entry name" value="GLUTATHIONE REDUCTASE"/>
    <property type="match status" value="1"/>
</dbReference>
<sequence>MYSPLLRKNYQHFKSLIKGNSCTVIFRKLSSQEQSQVYDLVVVGGGSGGLSCAKAAAGFGKKVAVLDFVRPSAQGTKWGLGGTCVNVGCIPKKLMHQAALLGQSIKDARRFGWNIPEVNFSWEEMAVGVQGYVRSLNWNHRVQLKDKNVDYFNAKGSFVDDNTLEAVDAKGQKQILKSNKFVIAVGGRPHFPDVPGVVEHAISSDDVFWLKNSPGKTLVVGASYVALECAGFLTGVGLDTTVMIRSMPLRAFDQEMAQLVCNHMEKHGTKFLRKCHPLQIDRPNGPSGPLTVKYRNHQGKEFSDTYDTVLMATGRRPETQTLQLQNTSVQVDQSSGKILGGFDGDGEKTSAANIYAIGDVLQDRPELTPVAIKAGKLLANRLFDGSKLQMDYDKVGTAVFTPLEYGCVGISEEAAIHRFGEDNIEVYHSFYKPLEYTIPERDASQCFIKVICMREGAGKLVGIHYLGPNAGEVIQGFVTAFRAGASMTTVMRTVGIHPTCAEELVKINITKRSGLSPLVTAC</sequence>
<feature type="binding site" evidence="10">
    <location>
        <position position="156"/>
    </location>
    <ligand>
        <name>FAD</name>
        <dbReference type="ChEBI" id="CHEBI:57692"/>
    </ligand>
</feature>
<dbReference type="SUPFAM" id="SSF55424">
    <property type="entry name" value="FAD/NAD-linked reductases, dimerisation (C-terminal) domain"/>
    <property type="match status" value="1"/>
</dbReference>
<keyword evidence="3 12" id="KW-0285">Flavoprotein</keyword>
<dbReference type="GO" id="GO:0004791">
    <property type="term" value="F:thioredoxin-disulfide reductase (NADPH) activity"/>
    <property type="evidence" value="ECO:0007669"/>
    <property type="project" value="UniProtKB-EC"/>
</dbReference>
<evidence type="ECO:0000259" key="14">
    <source>
        <dbReference type="Pfam" id="PF07992"/>
    </source>
</evidence>
<dbReference type="GO" id="GO:0050660">
    <property type="term" value="F:flavin adenine dinucleotide binding"/>
    <property type="evidence" value="ECO:0007669"/>
    <property type="project" value="InterPro"/>
</dbReference>
<feature type="domain" description="Pyridine nucleotide-disulphide oxidoreductase dimerisation" evidence="13">
    <location>
        <begin position="397"/>
        <end position="505"/>
    </location>
</feature>
<keyword evidence="5" id="KW-0521">NADP</keyword>
<dbReference type="FunFam" id="3.30.390.30:FF:000004">
    <property type="entry name" value="Thioredoxin reductase 1, cytoplasmic"/>
    <property type="match status" value="1"/>
</dbReference>
<keyword evidence="10" id="KW-0520">NAD</keyword>
<dbReference type="KEGG" id="osn:115217181"/>
<feature type="binding site" evidence="10">
    <location>
        <position position="314"/>
    </location>
    <ligand>
        <name>NAD(+)</name>
        <dbReference type="ChEBI" id="CHEBI:57540"/>
    </ligand>
</feature>
<dbReference type="PANTHER" id="PTHR42737:SF7">
    <property type="entry name" value="THIOREDOXIN-DISULFIDE REDUCTASE"/>
    <property type="match status" value="1"/>
</dbReference>
<evidence type="ECO:0000256" key="8">
    <source>
        <dbReference type="ARBA" id="ARBA00023284"/>
    </source>
</evidence>
<dbReference type="Gene3D" id="3.30.390.30">
    <property type="match status" value="1"/>
</dbReference>
<dbReference type="FunFam" id="3.50.50.60:FF:000190">
    <property type="entry name" value="Thioredoxin reductase"/>
    <property type="match status" value="1"/>
</dbReference>
<dbReference type="GO" id="GO:0006749">
    <property type="term" value="P:glutathione metabolic process"/>
    <property type="evidence" value="ECO:0007669"/>
    <property type="project" value="TreeGrafter"/>
</dbReference>
<reference evidence="16" key="1">
    <citation type="submission" date="2025-08" db="UniProtKB">
        <authorList>
            <consortium name="RefSeq"/>
        </authorList>
    </citation>
    <scope>IDENTIFICATION</scope>
</reference>
<evidence type="ECO:0000256" key="10">
    <source>
        <dbReference type="PIRSR" id="PIRSR000350-3"/>
    </source>
</evidence>
<keyword evidence="4 10" id="KW-0274">FAD</keyword>
<dbReference type="InterPro" id="IPR016156">
    <property type="entry name" value="FAD/NAD-linked_Rdtase_dimer_sf"/>
</dbReference>
<keyword evidence="15" id="KW-1185">Reference proteome</keyword>
<evidence type="ECO:0000313" key="16">
    <source>
        <dbReference type="RefSeq" id="XP_029642670.1"/>
    </source>
</evidence>
<keyword evidence="7" id="KW-1015">Disulfide bond</keyword>
<accession>A0A6P7SWM8</accession>
<dbReference type="GO" id="GO:0045454">
    <property type="term" value="P:cell redox homeostasis"/>
    <property type="evidence" value="ECO:0007669"/>
    <property type="project" value="InterPro"/>
</dbReference>
<dbReference type="InterPro" id="IPR006338">
    <property type="entry name" value="Thioredoxin/glutathione_Rdtase"/>
</dbReference>
<evidence type="ECO:0000256" key="6">
    <source>
        <dbReference type="ARBA" id="ARBA00023002"/>
    </source>
</evidence>
<keyword evidence="6 12" id="KW-0560">Oxidoreductase</keyword>
<feature type="binding site" evidence="10">
    <location>
        <begin position="221"/>
        <end position="228"/>
    </location>
    <ligand>
        <name>NAD(+)</name>
        <dbReference type="ChEBI" id="CHEBI:57540"/>
    </ligand>
</feature>
<feature type="disulfide bond" description="Redox-active" evidence="11">
    <location>
        <begin position="84"/>
        <end position="89"/>
    </location>
</feature>
<evidence type="ECO:0000256" key="11">
    <source>
        <dbReference type="PIRSR" id="PIRSR000350-4"/>
    </source>
</evidence>
<gene>
    <name evidence="16" type="primary">LOC115217181</name>
</gene>
<organism evidence="15 16">
    <name type="scientific">Octopus sinensis</name>
    <name type="common">East Asian common octopus</name>
    <dbReference type="NCBI Taxonomy" id="2607531"/>
    <lineage>
        <taxon>Eukaryota</taxon>
        <taxon>Metazoa</taxon>
        <taxon>Spiralia</taxon>
        <taxon>Lophotrochozoa</taxon>
        <taxon>Mollusca</taxon>
        <taxon>Cephalopoda</taxon>
        <taxon>Coleoidea</taxon>
        <taxon>Octopodiformes</taxon>
        <taxon>Octopoda</taxon>
        <taxon>Incirrata</taxon>
        <taxon>Octopodidae</taxon>
        <taxon>Octopus</taxon>
    </lineage>
</organism>
<dbReference type="AlphaFoldDB" id="A0A6P7SWM8"/>
<dbReference type="PRINTS" id="PR00411">
    <property type="entry name" value="PNDRDTASEI"/>
</dbReference>
<feature type="active site" description="Proton acceptor" evidence="9">
    <location>
        <position position="497"/>
    </location>
</feature>
<feature type="domain" description="FAD/NAD(P)-binding" evidence="14">
    <location>
        <begin position="38"/>
        <end position="375"/>
    </location>
</feature>
<dbReference type="GO" id="GO:0034599">
    <property type="term" value="P:cellular response to oxidative stress"/>
    <property type="evidence" value="ECO:0007669"/>
    <property type="project" value="TreeGrafter"/>
</dbReference>
<evidence type="ECO:0000313" key="15">
    <source>
        <dbReference type="Proteomes" id="UP000515154"/>
    </source>
</evidence>
<dbReference type="Proteomes" id="UP000515154">
    <property type="component" value="Linkage group LG11"/>
</dbReference>